<evidence type="ECO:0000256" key="6">
    <source>
        <dbReference type="HAMAP-Rule" id="MF_03102"/>
    </source>
</evidence>
<dbReference type="GO" id="GO:0032865">
    <property type="term" value="C:ERMES complex"/>
    <property type="evidence" value="ECO:0007669"/>
    <property type="project" value="UniProtKB-UniRule"/>
</dbReference>
<dbReference type="Proteomes" id="UP000027920">
    <property type="component" value="Unassembled WGS sequence"/>
</dbReference>
<dbReference type="GeneID" id="25285270"/>
<evidence type="ECO:0000256" key="1">
    <source>
        <dbReference type="ARBA" id="ARBA00022452"/>
    </source>
</evidence>
<evidence type="ECO:0000313" key="9">
    <source>
        <dbReference type="Proteomes" id="UP000027920"/>
    </source>
</evidence>
<evidence type="ECO:0000256" key="7">
    <source>
        <dbReference type="SAM" id="MobiDB-lite"/>
    </source>
</evidence>
<comment type="subunit">
    <text evidence="6">Component of the ER-mitochondria encounter structure (ERMES) or MDM complex, composed of MMM1, MDM10, MDM12 and MDM34. Associates with the mitochondrial outer membrane sorting assembly machinery SAM(core) complex.</text>
</comment>
<proteinExistence type="inferred from homology"/>
<keyword evidence="1 6" id="KW-1134">Transmembrane beta strand</keyword>
<keyword evidence="9" id="KW-1185">Reference proteome</keyword>
<dbReference type="GO" id="GO:0051654">
    <property type="term" value="P:establishment of mitochondrion localization"/>
    <property type="evidence" value="ECO:0007669"/>
    <property type="project" value="TreeGrafter"/>
</dbReference>
<comment type="similarity">
    <text evidence="6">Belongs to the MDM10 family.</text>
</comment>
<dbReference type="EMBL" id="AMGV01000013">
    <property type="protein sequence ID" value="KEF53391.1"/>
    <property type="molecule type" value="Genomic_DNA"/>
</dbReference>
<dbReference type="RefSeq" id="XP_013255981.1">
    <property type="nucleotide sequence ID" value="XM_013400527.1"/>
</dbReference>
<comment type="subcellular location">
    <subcellularLocation>
        <location evidence="6">Mitochondrion outer membrane</location>
        <topology evidence="6">Multi-pass membrane protein</topology>
    </subcellularLocation>
    <text evidence="6">The ERMES/MDM complex localizes to a few discrete foci (around 10 per single cell), that represent mitochondria-endoplasmic reticulum junctions. These foci are often found next to mtDNA nucleoids.</text>
</comment>
<feature type="compositionally biased region" description="Low complexity" evidence="7">
    <location>
        <begin position="301"/>
        <end position="316"/>
    </location>
</feature>
<dbReference type="PANTHER" id="PTHR28035:SF1">
    <property type="entry name" value="MITOCHONDRIAL DISTRIBUTION AND MORPHOLOGY PROTEIN 10"/>
    <property type="match status" value="1"/>
</dbReference>
<comment type="function">
    <text evidence="6">Component of the ERMES/MDM complex, which serves as a molecular tether to connect the endoplasmic reticulum and mitochondria. Components of this complex are involved in the control of mitochondrial shape and protein biogenesis and may function in phospholipid exchange. MDM10 is involved in the late assembly steps of the general translocase of the mitochondrial outer membrane (TOM complex). Functions in the TOM40-specific route of the assembly of outer membrane beta-barrel proteins, including the association of TOM40 with the receptor TOM22 and small TOM proteins. Can associate with the SAM(core) complex as well as the MDM12-MMM1 complex, both involved in late steps of the major beta-barrel assembly pathway, that is responsible for biogenesis of all outer membrane beta-barrel proteins. May act as a switch that shuttles between both complexes and channels precursor proteins into the TOM40-specific pathway. Plays a role in mitochondrial morphology and in the inheritance of mitochondria.</text>
</comment>
<keyword evidence="2 6" id="KW-0812">Transmembrane</keyword>
<protein>
    <recommendedName>
        <fullName evidence="6">Mitochondrial distribution and morphology protein 10</fullName>
    </recommendedName>
    <alternativeName>
        <fullName evidence="6">Mitochondrial inheritance component MDM10</fullName>
    </alternativeName>
</protein>
<dbReference type="GO" id="GO:1990456">
    <property type="term" value="P:mitochondrion-endoplasmic reticulum membrane tethering"/>
    <property type="evidence" value="ECO:0007669"/>
    <property type="project" value="UniProtKB-UniRule"/>
</dbReference>
<dbReference type="PANTHER" id="PTHR28035">
    <property type="entry name" value="MITOCHONDRIAL DISTRIBUTION AND MORPHOLOGY PROTEIN 10"/>
    <property type="match status" value="1"/>
</dbReference>
<keyword evidence="4 6" id="KW-0496">Mitochondrion</keyword>
<dbReference type="Pfam" id="PF12519">
    <property type="entry name" value="MDM10"/>
    <property type="match status" value="1"/>
</dbReference>
<dbReference type="VEuPathDB" id="FungiDB:A1O9_10366"/>
<feature type="region of interest" description="Disordered" evidence="7">
    <location>
        <begin position="391"/>
        <end position="413"/>
    </location>
</feature>
<evidence type="ECO:0000256" key="4">
    <source>
        <dbReference type="ARBA" id="ARBA00023128"/>
    </source>
</evidence>
<dbReference type="GO" id="GO:0015914">
    <property type="term" value="P:phospholipid transport"/>
    <property type="evidence" value="ECO:0007669"/>
    <property type="project" value="TreeGrafter"/>
</dbReference>
<feature type="region of interest" description="Disordered" evidence="7">
    <location>
        <begin position="220"/>
        <end position="240"/>
    </location>
</feature>
<dbReference type="GO" id="GO:0001401">
    <property type="term" value="C:SAM complex"/>
    <property type="evidence" value="ECO:0007669"/>
    <property type="project" value="TreeGrafter"/>
</dbReference>
<dbReference type="AlphaFoldDB" id="A0A072P0N2"/>
<evidence type="ECO:0000256" key="3">
    <source>
        <dbReference type="ARBA" id="ARBA00022787"/>
    </source>
</evidence>
<feature type="region of interest" description="Disordered" evidence="7">
    <location>
        <begin position="289"/>
        <end position="316"/>
    </location>
</feature>
<gene>
    <name evidence="6" type="primary">MDM10</name>
    <name evidence="8" type="ORF">A1O9_10366</name>
</gene>
<keyword evidence="5 6" id="KW-0472">Membrane</keyword>
<evidence type="ECO:0000256" key="2">
    <source>
        <dbReference type="ARBA" id="ARBA00022692"/>
    </source>
</evidence>
<accession>A0A072P0N2</accession>
<dbReference type="GO" id="GO:0070096">
    <property type="term" value="P:mitochondrial outer membrane translocase complex assembly"/>
    <property type="evidence" value="ECO:0007669"/>
    <property type="project" value="UniProtKB-UniRule"/>
</dbReference>
<sequence>MIEFMDYIVHAFGTSTDWNPDNSYSSLTATSDALLSFNTPSTLALHVSSLSTRNFASSYTLSTLGQIDGSLSYLYSTIPLGHIPSQTPSIPLKHLVRGYRDIRLPINFQGESKVFTSTGGNGRKPTLLHATLALPPPSVLTALYARRISPETLLSLSLYSKSVTGPTLNLSTPPASCLAHIQHDAGQYSVEGLASTDSALLGVRGLWNFGVSVPGEAESLSFSGPRPESAESDIEFPSGLPLPTKIERNSAYRSRLESKPSLVSAGAEFYYSPFSHVIGLSTGLRFTTLAPNITPSPPQPQTETSPNPTANKPLAGTSASLLSTASHSLLTPSNIAHSSFPYTMTLTLTPLTGSISSTYSVRPTPNMALSSRFDFNFYSWESRYVVGGELWRPRRKPPSSSSSGDINADPDDPLAWARAKTQDWFTPAEQALKDERLQREEENVLKFRVDDSWNVRALWTGRVKSLLVSAGVSVSPVVRNGLGTASVAPVRSAATGGSGAALGVGAGDPDGGIKRWTGSVGVSIAYST</sequence>
<dbReference type="HAMAP" id="MF_03102">
    <property type="entry name" value="Mdm10"/>
    <property type="match status" value="1"/>
</dbReference>
<organism evidence="8 9">
    <name type="scientific">Exophiala aquamarina CBS 119918</name>
    <dbReference type="NCBI Taxonomy" id="1182545"/>
    <lineage>
        <taxon>Eukaryota</taxon>
        <taxon>Fungi</taxon>
        <taxon>Dikarya</taxon>
        <taxon>Ascomycota</taxon>
        <taxon>Pezizomycotina</taxon>
        <taxon>Eurotiomycetes</taxon>
        <taxon>Chaetothyriomycetidae</taxon>
        <taxon>Chaetothyriales</taxon>
        <taxon>Herpotrichiellaceae</taxon>
        <taxon>Exophiala</taxon>
    </lineage>
</organism>
<comment type="caution">
    <text evidence="8">The sequence shown here is derived from an EMBL/GenBank/DDBJ whole genome shotgun (WGS) entry which is preliminary data.</text>
</comment>
<reference evidence="8 9" key="1">
    <citation type="submission" date="2013-03" db="EMBL/GenBank/DDBJ databases">
        <title>The Genome Sequence of Exophiala aquamarina CBS 119918.</title>
        <authorList>
            <consortium name="The Broad Institute Genomics Platform"/>
            <person name="Cuomo C."/>
            <person name="de Hoog S."/>
            <person name="Gorbushina A."/>
            <person name="Walker B."/>
            <person name="Young S.K."/>
            <person name="Zeng Q."/>
            <person name="Gargeya S."/>
            <person name="Fitzgerald M."/>
            <person name="Haas B."/>
            <person name="Abouelleil A."/>
            <person name="Allen A.W."/>
            <person name="Alvarado L."/>
            <person name="Arachchi H.M."/>
            <person name="Berlin A.M."/>
            <person name="Chapman S.B."/>
            <person name="Gainer-Dewar J."/>
            <person name="Goldberg J."/>
            <person name="Griggs A."/>
            <person name="Gujja S."/>
            <person name="Hansen M."/>
            <person name="Howarth C."/>
            <person name="Imamovic A."/>
            <person name="Ireland A."/>
            <person name="Larimer J."/>
            <person name="McCowan C."/>
            <person name="Murphy C."/>
            <person name="Pearson M."/>
            <person name="Poon T.W."/>
            <person name="Priest M."/>
            <person name="Roberts A."/>
            <person name="Saif S."/>
            <person name="Shea T."/>
            <person name="Sisk P."/>
            <person name="Sykes S."/>
            <person name="Wortman J."/>
            <person name="Nusbaum C."/>
            <person name="Birren B."/>
        </authorList>
    </citation>
    <scope>NUCLEOTIDE SEQUENCE [LARGE SCALE GENOMIC DNA]</scope>
    <source>
        <strain evidence="8 9">CBS 119918</strain>
    </source>
</reference>
<dbReference type="HOGENOM" id="CLU_026505_1_0_1"/>
<keyword evidence="3 6" id="KW-1000">Mitochondrion outer membrane</keyword>
<evidence type="ECO:0000256" key="5">
    <source>
        <dbReference type="ARBA" id="ARBA00023136"/>
    </source>
</evidence>
<dbReference type="OrthoDB" id="2103793at2759"/>
<name>A0A072P0N2_9EURO</name>
<dbReference type="InterPro" id="IPR027539">
    <property type="entry name" value="Mdm10"/>
</dbReference>
<dbReference type="STRING" id="1182545.A0A072P0N2"/>
<dbReference type="GO" id="GO:0045040">
    <property type="term" value="P:protein insertion into mitochondrial outer membrane"/>
    <property type="evidence" value="ECO:0007669"/>
    <property type="project" value="UniProtKB-UniRule"/>
</dbReference>
<comment type="domain">
    <text evidence="6">Lacks alpha-helical transmembrane segments, suggesting that it resides in the membrane via beta-sheet conformations similar to those predicted for other outer membrane proteins and porin.</text>
</comment>
<evidence type="ECO:0000313" key="8">
    <source>
        <dbReference type="EMBL" id="KEF53391.1"/>
    </source>
</evidence>